<sequence>MARLVHLNGPPGIGKSTLSALFTDRNPGTLNLDIDALHRLVGGWQHEQTDTWPLVWSLARAMAATHLDGGRDVVVPQYHGQLDEIAALEDLARMHGADFREIVLLDEQEAAINRFNLRAKDSDDPWIRHHHRLIELSGGAAVLETMYVNLIKVVRQRPGTTVVPSTEGAVAETYKRLSDALREPSSRRPDSR</sequence>
<organism evidence="1 2">
    <name type="scientific">Paractinoplanes ovalisporus</name>
    <dbReference type="NCBI Taxonomy" id="2810368"/>
    <lineage>
        <taxon>Bacteria</taxon>
        <taxon>Bacillati</taxon>
        <taxon>Actinomycetota</taxon>
        <taxon>Actinomycetes</taxon>
        <taxon>Micromonosporales</taxon>
        <taxon>Micromonosporaceae</taxon>
        <taxon>Paractinoplanes</taxon>
    </lineage>
</organism>
<dbReference type="Gene3D" id="3.40.50.300">
    <property type="entry name" value="P-loop containing nucleotide triphosphate hydrolases"/>
    <property type="match status" value="1"/>
</dbReference>
<evidence type="ECO:0000313" key="2">
    <source>
        <dbReference type="Proteomes" id="UP000632138"/>
    </source>
</evidence>
<reference evidence="1 2" key="1">
    <citation type="submission" date="2021-01" db="EMBL/GenBank/DDBJ databases">
        <title>Actinoplanes sp. nov. LDG1-06 isolated from lichen.</title>
        <authorList>
            <person name="Saeng-In P."/>
            <person name="Phongsopitanun W."/>
            <person name="Kanchanasin P."/>
            <person name="Yuki M."/>
            <person name="Kudo T."/>
            <person name="Ohkuma M."/>
            <person name="Tanasupawat S."/>
        </authorList>
    </citation>
    <scope>NUCLEOTIDE SEQUENCE [LARGE SCALE GENOMIC DNA]</scope>
    <source>
        <strain evidence="1 2">LDG1-06</strain>
    </source>
</reference>
<dbReference type="Pfam" id="PF13671">
    <property type="entry name" value="AAA_33"/>
    <property type="match status" value="1"/>
</dbReference>
<dbReference type="EMBL" id="JAENHP010000015">
    <property type="protein sequence ID" value="MBM2620613.1"/>
    <property type="molecule type" value="Genomic_DNA"/>
</dbReference>
<name>A0ABS2ALH0_9ACTN</name>
<dbReference type="Proteomes" id="UP000632138">
    <property type="component" value="Unassembled WGS sequence"/>
</dbReference>
<dbReference type="InterPro" id="IPR027417">
    <property type="entry name" value="P-loop_NTPase"/>
</dbReference>
<protein>
    <submittedName>
        <fullName evidence="1">AAA family ATPase</fullName>
    </submittedName>
</protein>
<dbReference type="SUPFAM" id="SSF52540">
    <property type="entry name" value="P-loop containing nucleoside triphosphate hydrolases"/>
    <property type="match status" value="1"/>
</dbReference>
<dbReference type="RefSeq" id="WP_203380593.1">
    <property type="nucleotide sequence ID" value="NZ_JAENHP010000015.1"/>
</dbReference>
<evidence type="ECO:0000313" key="1">
    <source>
        <dbReference type="EMBL" id="MBM2620613.1"/>
    </source>
</evidence>
<gene>
    <name evidence="1" type="ORF">JIG36_34440</name>
</gene>
<proteinExistence type="predicted"/>
<keyword evidence="2" id="KW-1185">Reference proteome</keyword>
<comment type="caution">
    <text evidence="1">The sequence shown here is derived from an EMBL/GenBank/DDBJ whole genome shotgun (WGS) entry which is preliminary data.</text>
</comment>
<accession>A0ABS2ALH0</accession>